<dbReference type="EMBL" id="JANBUN010000840">
    <property type="protein sequence ID" value="KAJ2801061.1"/>
    <property type="molecule type" value="Genomic_DNA"/>
</dbReference>
<comment type="caution">
    <text evidence="1">The sequence shown here is derived from an EMBL/GenBank/DDBJ whole genome shotgun (WGS) entry which is preliminary data.</text>
</comment>
<dbReference type="Proteomes" id="UP001140087">
    <property type="component" value="Unassembled WGS sequence"/>
</dbReference>
<organism evidence="1 2">
    <name type="scientific">Coemansia helicoidea</name>
    <dbReference type="NCBI Taxonomy" id="1286919"/>
    <lineage>
        <taxon>Eukaryota</taxon>
        <taxon>Fungi</taxon>
        <taxon>Fungi incertae sedis</taxon>
        <taxon>Zoopagomycota</taxon>
        <taxon>Kickxellomycotina</taxon>
        <taxon>Kickxellomycetes</taxon>
        <taxon>Kickxellales</taxon>
        <taxon>Kickxellaceae</taxon>
        <taxon>Coemansia</taxon>
    </lineage>
</organism>
<evidence type="ECO:0000313" key="2">
    <source>
        <dbReference type="Proteomes" id="UP001140087"/>
    </source>
</evidence>
<keyword evidence="2" id="KW-1185">Reference proteome</keyword>
<evidence type="ECO:0000313" key="1">
    <source>
        <dbReference type="EMBL" id="KAJ2801061.1"/>
    </source>
</evidence>
<accession>A0ACC1L5R7</accession>
<proteinExistence type="predicted"/>
<name>A0ACC1L5R7_9FUNG</name>
<sequence>MDSHVALVDVLLPADYDLYERYPELVQRVDYFLYEWCDRTLARTESMLRRQARRLRAGKQHSGGTAGSPGGQPRGEDESFTYTRSRNIVWRQWAVNRLQLPRYPPERINWNKDADPAFLYGQVPALRLEVPWSIHSAMPSPPDTLCQPSGQQLKPALKRTDLQTFLTSPTLSPASSPLQSPAMSLRECLSTSSFGSDETLESECALKPRLRFNDRVEQCMVVFDQEKEYLSTDDDGGADSDSSGPAPSRRRRVAKRPARRTRCSMVIKLAPTHLKGDHRKLVAVSAAAGSAYAAAGYDSDEEALFGAYDDSFAIFGDVPPCDSPPSRPAGTGVSGYVQGCVKSVAGQVRKLVGEAVMPASYTRSSASPPAVVSDPYAALSRQQTRQPARSPAATTGPVPPPPISVVRDPYSAAADSVSSPCDRVPFDDDEDAIIHEFEREMQKCAAPTQPPHRPRQDASCGQRGSAWAAAPTPHLVREPPPAEWGMDEDMYESEYQLHMYDSDHSCEYGSELGPASQVGFARPMHAPLRSGAAREDYRTAAAVAPGRPAGVALGAPQRPPRNDSIIDRAEDTIVNTVDAVKWCASFITNYTIF</sequence>
<gene>
    <name evidence="1" type="primary">REG1</name>
    <name evidence="1" type="ORF">H4R21_002933</name>
</gene>
<protein>
    <submittedName>
        <fullName evidence="1">Protein phosphatase regulator</fullName>
    </submittedName>
</protein>
<reference evidence="1" key="1">
    <citation type="submission" date="2022-07" db="EMBL/GenBank/DDBJ databases">
        <title>Phylogenomic reconstructions and comparative analyses of Kickxellomycotina fungi.</title>
        <authorList>
            <person name="Reynolds N.K."/>
            <person name="Stajich J.E."/>
            <person name="Barry K."/>
            <person name="Grigoriev I.V."/>
            <person name="Crous P."/>
            <person name="Smith M.E."/>
        </authorList>
    </citation>
    <scope>NUCLEOTIDE SEQUENCE</scope>
    <source>
        <strain evidence="1">BCRC 34780</strain>
    </source>
</reference>